<name>A0AAV7UQF5_PLEWA</name>
<accession>A0AAV7UQF5</accession>
<reference evidence="2" key="1">
    <citation type="journal article" date="2022" name="bioRxiv">
        <title>Sequencing and chromosome-scale assembly of the giantPleurodeles waltlgenome.</title>
        <authorList>
            <person name="Brown T."/>
            <person name="Elewa A."/>
            <person name="Iarovenko S."/>
            <person name="Subramanian E."/>
            <person name="Araus A.J."/>
            <person name="Petzold A."/>
            <person name="Susuki M."/>
            <person name="Suzuki K.-i.T."/>
            <person name="Hayashi T."/>
            <person name="Toyoda A."/>
            <person name="Oliveira C."/>
            <person name="Osipova E."/>
            <person name="Leigh N.D."/>
            <person name="Simon A."/>
            <person name="Yun M.H."/>
        </authorList>
    </citation>
    <scope>NUCLEOTIDE SEQUENCE</scope>
    <source>
        <strain evidence="2">20211129_DDA</strain>
        <tissue evidence="2">Liver</tissue>
    </source>
</reference>
<protein>
    <recommendedName>
        <fullName evidence="4">Vegetative cell wall protein gp1-like</fullName>
    </recommendedName>
</protein>
<evidence type="ECO:0000313" key="2">
    <source>
        <dbReference type="EMBL" id="KAJ1191284.1"/>
    </source>
</evidence>
<feature type="compositionally biased region" description="Low complexity" evidence="1">
    <location>
        <begin position="114"/>
        <end position="126"/>
    </location>
</feature>
<feature type="compositionally biased region" description="Pro residues" evidence="1">
    <location>
        <begin position="63"/>
        <end position="113"/>
    </location>
</feature>
<feature type="compositionally biased region" description="Pro residues" evidence="1">
    <location>
        <begin position="127"/>
        <end position="172"/>
    </location>
</feature>
<dbReference type="PRINTS" id="PR01217">
    <property type="entry name" value="PRICHEXTENSN"/>
</dbReference>
<feature type="compositionally biased region" description="Low complexity" evidence="1">
    <location>
        <begin position="42"/>
        <end position="62"/>
    </location>
</feature>
<sequence>MKGDSGKTAAPPSKVGKGQKLKGRSGEGMVALTEGPVSHLLSTSTPTCTAEKTATCTATEPAKSPPQAPLPQNPQPTPPPQSPQPAPPPQNPPPAPLPQSPPPAPLPQSPQPAQPTQSPQPAQPTQSPQPAPLPQSPPPAPLPQSRQPAPPPQSLPPAPPRLTPPQAPPAAPRHPEPVAPSQAWLPSPVVSLPRLVVQYSPWSSPPSLELLIEEQEDHHRQDLQFGLHGVLVPRGVWRGLVDLTRSPLMLGLNNSVTPYMKSALIA</sequence>
<proteinExistence type="predicted"/>
<keyword evidence="3" id="KW-1185">Reference proteome</keyword>
<feature type="region of interest" description="Disordered" evidence="1">
    <location>
        <begin position="1"/>
        <end position="180"/>
    </location>
</feature>
<organism evidence="2 3">
    <name type="scientific">Pleurodeles waltl</name>
    <name type="common">Iberian ribbed newt</name>
    <dbReference type="NCBI Taxonomy" id="8319"/>
    <lineage>
        <taxon>Eukaryota</taxon>
        <taxon>Metazoa</taxon>
        <taxon>Chordata</taxon>
        <taxon>Craniata</taxon>
        <taxon>Vertebrata</taxon>
        <taxon>Euteleostomi</taxon>
        <taxon>Amphibia</taxon>
        <taxon>Batrachia</taxon>
        <taxon>Caudata</taxon>
        <taxon>Salamandroidea</taxon>
        <taxon>Salamandridae</taxon>
        <taxon>Pleurodelinae</taxon>
        <taxon>Pleurodeles</taxon>
    </lineage>
</organism>
<comment type="caution">
    <text evidence="2">The sequence shown here is derived from an EMBL/GenBank/DDBJ whole genome shotgun (WGS) entry which is preliminary data.</text>
</comment>
<evidence type="ECO:0000313" key="3">
    <source>
        <dbReference type="Proteomes" id="UP001066276"/>
    </source>
</evidence>
<evidence type="ECO:0008006" key="4">
    <source>
        <dbReference type="Google" id="ProtNLM"/>
    </source>
</evidence>
<dbReference type="EMBL" id="JANPWB010000004">
    <property type="protein sequence ID" value="KAJ1191284.1"/>
    <property type="molecule type" value="Genomic_DNA"/>
</dbReference>
<evidence type="ECO:0000256" key="1">
    <source>
        <dbReference type="SAM" id="MobiDB-lite"/>
    </source>
</evidence>
<dbReference type="AlphaFoldDB" id="A0AAV7UQF5"/>
<dbReference type="Proteomes" id="UP001066276">
    <property type="component" value="Chromosome 2_2"/>
</dbReference>
<gene>
    <name evidence="2" type="ORF">NDU88_000600</name>
</gene>